<reference evidence="1" key="1">
    <citation type="submission" date="2018-02" db="EMBL/GenBank/DDBJ databases">
        <title>Rhizophora mucronata_Transcriptome.</title>
        <authorList>
            <person name="Meera S.P."/>
            <person name="Sreeshan A."/>
            <person name="Augustine A."/>
        </authorList>
    </citation>
    <scope>NUCLEOTIDE SEQUENCE</scope>
    <source>
        <tissue evidence="1">Leaf</tissue>
    </source>
</reference>
<dbReference type="EMBL" id="GGEC01062553">
    <property type="protein sequence ID" value="MBX43037.1"/>
    <property type="molecule type" value="Transcribed_RNA"/>
</dbReference>
<evidence type="ECO:0000313" key="1">
    <source>
        <dbReference type="EMBL" id="MBX43037.1"/>
    </source>
</evidence>
<sequence length="106" mass="12104">MYIAFSYESLAYVASDNLGSRMVYLFDYNLFLSSCSEGIFALICLFYRSCVPGVFHFSLKCIMSGPIDVKRSYSQCLTFGSLERNYAISCNGSDFHSLKCLHIRWL</sequence>
<proteinExistence type="predicted"/>
<dbReference type="AlphaFoldDB" id="A0A2P2NKM6"/>
<name>A0A2P2NKM6_RHIMU</name>
<accession>A0A2P2NKM6</accession>
<protein>
    <submittedName>
        <fullName evidence="1">Uncharacterized protein</fullName>
    </submittedName>
</protein>
<organism evidence="1">
    <name type="scientific">Rhizophora mucronata</name>
    <name type="common">Asiatic mangrove</name>
    <dbReference type="NCBI Taxonomy" id="61149"/>
    <lineage>
        <taxon>Eukaryota</taxon>
        <taxon>Viridiplantae</taxon>
        <taxon>Streptophyta</taxon>
        <taxon>Embryophyta</taxon>
        <taxon>Tracheophyta</taxon>
        <taxon>Spermatophyta</taxon>
        <taxon>Magnoliopsida</taxon>
        <taxon>eudicotyledons</taxon>
        <taxon>Gunneridae</taxon>
        <taxon>Pentapetalae</taxon>
        <taxon>rosids</taxon>
        <taxon>fabids</taxon>
        <taxon>Malpighiales</taxon>
        <taxon>Rhizophoraceae</taxon>
        <taxon>Rhizophora</taxon>
    </lineage>
</organism>